<dbReference type="Proteomes" id="UP000321548">
    <property type="component" value="Unassembled WGS sequence"/>
</dbReference>
<dbReference type="Gene3D" id="3.90.1200.10">
    <property type="match status" value="1"/>
</dbReference>
<evidence type="ECO:0000256" key="1">
    <source>
        <dbReference type="ARBA" id="ARBA00010165"/>
    </source>
</evidence>
<keyword evidence="4" id="KW-0418">Kinase</keyword>
<proteinExistence type="inferred from homology"/>
<evidence type="ECO:0000256" key="5">
    <source>
        <dbReference type="ARBA" id="ARBA00022840"/>
    </source>
</evidence>
<accession>A0A5C8NSL3</accession>
<dbReference type="OrthoDB" id="179763at2"/>
<comment type="similarity">
    <text evidence="1">Belongs to the methylthioribose kinase family.</text>
</comment>
<dbReference type="PANTHER" id="PTHR34273">
    <property type="entry name" value="METHYLTHIORIBOSE KINASE"/>
    <property type="match status" value="1"/>
</dbReference>
<feature type="domain" description="Aminoglycoside phosphotransferase" evidence="6">
    <location>
        <begin position="28"/>
        <end position="256"/>
    </location>
</feature>
<dbReference type="Pfam" id="PF01636">
    <property type="entry name" value="APH"/>
    <property type="match status" value="1"/>
</dbReference>
<name>A0A5C8NSL3_9BURK</name>
<dbReference type="PANTHER" id="PTHR34273:SF2">
    <property type="entry name" value="METHYLTHIORIBOSE KINASE"/>
    <property type="match status" value="1"/>
</dbReference>
<keyword evidence="5" id="KW-0067">ATP-binding</keyword>
<dbReference type="Gene3D" id="3.30.200.20">
    <property type="entry name" value="Phosphorylase Kinase, domain 1"/>
    <property type="match status" value="1"/>
</dbReference>
<sequence>MSADVRALITGFLVRHGLAAAGDAVRCLPLEGGVSSDIWRVDTDLGTVCVKRALPKLRVAADWRAPTSRNAYEWAWLKFAARQAPQSVPTPLAHDPGAGLFAMAWLDPGPHPVWKRQLLDGQVEPETARAVGEILGRIHFASAHDPALAAAFPTLANFHALRLEPYLLATATRHPDLAARLNALVERTGSAQIALVHGDVSPKNILAGPDGPILLDAECAWYGDPAFDIAFCLNHLLLKALVRPERRGELLASFEAFAQAYFTEGRFEPRAGLEGRAAALLPALMLARVDGKSPVEYLRDETSRDTVRRFAGPRIASAPRTLGEIARDWLTARGEPAAEPGTPR</sequence>
<evidence type="ECO:0000256" key="3">
    <source>
        <dbReference type="ARBA" id="ARBA00022741"/>
    </source>
</evidence>
<evidence type="ECO:0000313" key="8">
    <source>
        <dbReference type="Proteomes" id="UP000321548"/>
    </source>
</evidence>
<dbReference type="GO" id="GO:0005524">
    <property type="term" value="F:ATP binding"/>
    <property type="evidence" value="ECO:0007669"/>
    <property type="project" value="UniProtKB-KW"/>
</dbReference>
<comment type="caution">
    <text evidence="7">The sequence shown here is derived from an EMBL/GenBank/DDBJ whole genome shotgun (WGS) entry which is preliminary data.</text>
</comment>
<evidence type="ECO:0000313" key="7">
    <source>
        <dbReference type="EMBL" id="TXL63931.1"/>
    </source>
</evidence>
<evidence type="ECO:0000259" key="6">
    <source>
        <dbReference type="Pfam" id="PF01636"/>
    </source>
</evidence>
<dbReference type="EMBL" id="VDUY01000007">
    <property type="protein sequence ID" value="TXL63931.1"/>
    <property type="molecule type" value="Genomic_DNA"/>
</dbReference>
<gene>
    <name evidence="7" type="ORF">FHP08_16280</name>
</gene>
<dbReference type="InterPro" id="IPR011009">
    <property type="entry name" value="Kinase-like_dom_sf"/>
</dbReference>
<organism evidence="7 8">
    <name type="scientific">Zeimonas arvi</name>
    <dbReference type="NCBI Taxonomy" id="2498847"/>
    <lineage>
        <taxon>Bacteria</taxon>
        <taxon>Pseudomonadati</taxon>
        <taxon>Pseudomonadota</taxon>
        <taxon>Betaproteobacteria</taxon>
        <taxon>Burkholderiales</taxon>
        <taxon>Burkholderiaceae</taxon>
        <taxon>Zeimonas</taxon>
    </lineage>
</organism>
<evidence type="ECO:0000256" key="2">
    <source>
        <dbReference type="ARBA" id="ARBA00022679"/>
    </source>
</evidence>
<keyword evidence="3" id="KW-0547">Nucleotide-binding</keyword>
<dbReference type="InterPro" id="IPR002575">
    <property type="entry name" value="Aminoglycoside_PTrfase"/>
</dbReference>
<reference evidence="7 8" key="1">
    <citation type="submission" date="2019-06" db="EMBL/GenBank/DDBJ databases">
        <title>Quisquiliibacterium sp. nov., isolated from a maize field.</title>
        <authorList>
            <person name="Lin S.-Y."/>
            <person name="Tsai C.-F."/>
            <person name="Young C.-C."/>
        </authorList>
    </citation>
    <scope>NUCLEOTIDE SEQUENCE [LARGE SCALE GENOMIC DNA]</scope>
    <source>
        <strain evidence="7 8">CC-CFT501</strain>
    </source>
</reference>
<dbReference type="GO" id="GO:0016301">
    <property type="term" value="F:kinase activity"/>
    <property type="evidence" value="ECO:0007669"/>
    <property type="project" value="UniProtKB-KW"/>
</dbReference>
<protein>
    <submittedName>
        <fullName evidence="7">Aminoglycoside phosphotransferase family protein</fullName>
    </submittedName>
</protein>
<evidence type="ECO:0000256" key="4">
    <source>
        <dbReference type="ARBA" id="ARBA00022777"/>
    </source>
</evidence>
<dbReference type="SUPFAM" id="SSF56112">
    <property type="entry name" value="Protein kinase-like (PK-like)"/>
    <property type="match status" value="1"/>
</dbReference>
<keyword evidence="2 7" id="KW-0808">Transferase</keyword>
<dbReference type="AlphaFoldDB" id="A0A5C8NSL3"/>
<keyword evidence="8" id="KW-1185">Reference proteome</keyword>